<reference evidence="1" key="1">
    <citation type="submission" date="2015-11" db="EMBL/GenBank/DDBJ databases">
        <title>De novo transcriptome assembly of four potential Pierce s Disease insect vectors from Arizona vineyards.</title>
        <authorList>
            <person name="Tassone E.E."/>
        </authorList>
    </citation>
    <scope>NUCLEOTIDE SEQUENCE</scope>
</reference>
<protein>
    <submittedName>
        <fullName evidence="1">Uncharacterized protein</fullName>
    </submittedName>
</protein>
<organism evidence="1">
    <name type="scientific">Homalodisca liturata</name>
    <dbReference type="NCBI Taxonomy" id="320908"/>
    <lineage>
        <taxon>Eukaryota</taxon>
        <taxon>Metazoa</taxon>
        <taxon>Ecdysozoa</taxon>
        <taxon>Arthropoda</taxon>
        <taxon>Hexapoda</taxon>
        <taxon>Insecta</taxon>
        <taxon>Pterygota</taxon>
        <taxon>Neoptera</taxon>
        <taxon>Paraneoptera</taxon>
        <taxon>Hemiptera</taxon>
        <taxon>Auchenorrhyncha</taxon>
        <taxon>Membracoidea</taxon>
        <taxon>Cicadellidae</taxon>
        <taxon>Cicadellinae</taxon>
        <taxon>Proconiini</taxon>
        <taxon>Homalodisca</taxon>
    </lineage>
</organism>
<proteinExistence type="predicted"/>
<dbReference type="AlphaFoldDB" id="A0A1B6JZ98"/>
<dbReference type="EMBL" id="GECU01003186">
    <property type="protein sequence ID" value="JAT04521.1"/>
    <property type="molecule type" value="Transcribed_RNA"/>
</dbReference>
<accession>A0A1B6JZ98</accession>
<sequence length="223" mass="25651">MQRTDFKTQFLHQLNNVELPLDERLHIAHGALISQEFPLPGKEQVIIDWFAHCLKVNSSHPKGTMKKLIKCMKSDRLLTFCDAVDASKLVEVCIELDEDIKHRYSKLLVKLVLLLLKMPSFQRYCRFDILPMTQVMGLACDLFSRMDGSGVSLDDSTATESDEDLVTTGLEDLFSSILNIHKVTQQRDELKLRFVKTILPAILKLRFHLKNSTQFHILLEELI</sequence>
<evidence type="ECO:0000313" key="1">
    <source>
        <dbReference type="EMBL" id="JAT04521.1"/>
    </source>
</evidence>
<gene>
    <name evidence="1" type="ORF">g.43025</name>
</gene>
<feature type="non-terminal residue" evidence="1">
    <location>
        <position position="223"/>
    </location>
</feature>
<name>A0A1B6JZ98_9HEMI</name>